<dbReference type="eggNOG" id="ENOG5033B6X">
    <property type="taxonomic scope" value="Bacteria"/>
</dbReference>
<organism evidence="1 2">
    <name type="scientific">Anaerovibrio lipolyticus</name>
    <dbReference type="NCBI Taxonomy" id="82374"/>
    <lineage>
        <taxon>Bacteria</taxon>
        <taxon>Bacillati</taxon>
        <taxon>Bacillota</taxon>
        <taxon>Negativicutes</taxon>
        <taxon>Selenomonadales</taxon>
        <taxon>Selenomonadaceae</taxon>
        <taxon>Anaerovibrio</taxon>
    </lineage>
</organism>
<reference evidence="1 2" key="1">
    <citation type="journal article" date="2013" name="PLoS ONE">
        <title>Identification and characterization of three novel lipases belonging to families II and V from Anaerovibrio lipolyticus 5ST.</title>
        <authorList>
            <person name="Prive F."/>
            <person name="Kaderbhai N.N."/>
            <person name="Girdwood S."/>
            <person name="Worgan H.J."/>
            <person name="Pinloche E."/>
            <person name="Scollan N.D."/>
            <person name="Huws S.A."/>
            <person name="Newbold C.J."/>
        </authorList>
    </citation>
    <scope>NUCLEOTIDE SEQUENCE [LARGE SCALE GENOMIC DNA]</scope>
    <source>
        <strain evidence="1 2">5S</strain>
    </source>
</reference>
<dbReference type="EMBL" id="JSCE01000096">
    <property type="protein sequence ID" value="KHM52416.1"/>
    <property type="molecule type" value="Genomic_DNA"/>
</dbReference>
<name>A0A0B2K0R2_9FIRM</name>
<evidence type="ECO:0000313" key="2">
    <source>
        <dbReference type="Proteomes" id="UP000030993"/>
    </source>
</evidence>
<dbReference type="STRING" id="82374.NZ47_05050"/>
<dbReference type="Proteomes" id="UP000030993">
    <property type="component" value="Unassembled WGS sequence"/>
</dbReference>
<sequence>MEIDVVGRPWHLAKTLLNDAHIMYNVTVTRPTKDFFKLEPEGYYVIRQRQLSDGTLDIRIAARLLKEVSSNGLQD</sequence>
<keyword evidence="2" id="KW-1185">Reference proteome</keyword>
<accession>A0A0B2K0R2</accession>
<comment type="caution">
    <text evidence="1">The sequence shown here is derived from an EMBL/GenBank/DDBJ whole genome shotgun (WGS) entry which is preliminary data.</text>
</comment>
<dbReference type="AlphaFoldDB" id="A0A0B2K0R2"/>
<protein>
    <submittedName>
        <fullName evidence="1">Uncharacterized protein</fullName>
    </submittedName>
</protein>
<gene>
    <name evidence="1" type="ORF">NZ47_05050</name>
</gene>
<dbReference type="RefSeq" id="WP_027396389.1">
    <property type="nucleotide sequence ID" value="NZ_DFHJ01000103.1"/>
</dbReference>
<evidence type="ECO:0000313" key="1">
    <source>
        <dbReference type="EMBL" id="KHM52416.1"/>
    </source>
</evidence>
<proteinExistence type="predicted"/>